<protein>
    <submittedName>
        <fullName evidence="2">Uncharacterized protein</fullName>
    </submittedName>
</protein>
<dbReference type="WBParaSite" id="Gr19_v10_g2215.t1">
    <property type="protein sequence ID" value="Gr19_v10_g2215.t1"/>
    <property type="gene ID" value="Gr19_v10_g2215"/>
</dbReference>
<organism evidence="1 2">
    <name type="scientific">Globodera rostochiensis</name>
    <name type="common">Golden nematode worm</name>
    <name type="synonym">Heterodera rostochiensis</name>
    <dbReference type="NCBI Taxonomy" id="31243"/>
    <lineage>
        <taxon>Eukaryota</taxon>
        <taxon>Metazoa</taxon>
        <taxon>Ecdysozoa</taxon>
        <taxon>Nematoda</taxon>
        <taxon>Chromadorea</taxon>
        <taxon>Rhabditida</taxon>
        <taxon>Tylenchina</taxon>
        <taxon>Tylenchomorpha</taxon>
        <taxon>Tylenchoidea</taxon>
        <taxon>Heteroderidae</taxon>
        <taxon>Heteroderinae</taxon>
        <taxon>Globodera</taxon>
    </lineage>
</organism>
<name>A0A914HLE8_GLORO</name>
<dbReference type="AlphaFoldDB" id="A0A914HLE8"/>
<evidence type="ECO:0000313" key="2">
    <source>
        <dbReference type="WBParaSite" id="Gr19_v10_g2215.t1"/>
    </source>
</evidence>
<proteinExistence type="predicted"/>
<dbReference type="Proteomes" id="UP000887572">
    <property type="component" value="Unplaced"/>
</dbReference>
<reference evidence="2" key="1">
    <citation type="submission" date="2022-11" db="UniProtKB">
        <authorList>
            <consortium name="WormBaseParasite"/>
        </authorList>
    </citation>
    <scope>IDENTIFICATION</scope>
</reference>
<keyword evidence="1" id="KW-1185">Reference proteome</keyword>
<evidence type="ECO:0000313" key="1">
    <source>
        <dbReference type="Proteomes" id="UP000887572"/>
    </source>
</evidence>
<sequence>MSKEDKELLALSQKIAADPLDYILKTNSNHQNEPSEVQQAIHVSKGLLKDIDQMAIDPKKSKGTTESSNASTSSRITAELDGKIDQIINIFVQNSNKNRIVFEGIRQSLIKNINIEKQNVSSQMNAHLKPLHLKLEENRARSVINFIRIVDAANFGIGISMFLLEIPGQFDMANWRTQIRWIACRLLHIEPIYDQLVVYTDRFIQRLVARGGENSANFNNIKTFLMNFENNAKMMSTKSNLNIYLHLYQQFDKNCKAFYVFCMKQFNYLYNSFNMGLKLELSS</sequence>
<accession>A0A914HLE8</accession>